<dbReference type="EMBL" id="AYRZ02000010">
    <property type="protein sequence ID" value="PHT71234.1"/>
    <property type="molecule type" value="Genomic_DNA"/>
</dbReference>
<evidence type="ECO:0000313" key="1">
    <source>
        <dbReference type="EMBL" id="PHT71234.1"/>
    </source>
</evidence>
<protein>
    <recommendedName>
        <fullName evidence="3">MULE transposase domain-containing protein</fullName>
    </recommendedName>
</protein>
<name>A0A2G2YNF0_CAPAN</name>
<dbReference type="AlphaFoldDB" id="A0A2G2YNF0"/>
<keyword evidence="2" id="KW-1185">Reference proteome</keyword>
<reference evidence="1 2" key="1">
    <citation type="journal article" date="2014" name="Nat. Genet.">
        <title>Genome sequence of the hot pepper provides insights into the evolution of pungency in Capsicum species.</title>
        <authorList>
            <person name="Kim S."/>
            <person name="Park M."/>
            <person name="Yeom S.I."/>
            <person name="Kim Y.M."/>
            <person name="Lee J.M."/>
            <person name="Lee H.A."/>
            <person name="Seo E."/>
            <person name="Choi J."/>
            <person name="Cheong K."/>
            <person name="Kim K.T."/>
            <person name="Jung K."/>
            <person name="Lee G.W."/>
            <person name="Oh S.K."/>
            <person name="Bae C."/>
            <person name="Kim S.B."/>
            <person name="Lee H.Y."/>
            <person name="Kim S.Y."/>
            <person name="Kim M.S."/>
            <person name="Kang B.C."/>
            <person name="Jo Y.D."/>
            <person name="Yang H.B."/>
            <person name="Jeong H.J."/>
            <person name="Kang W.H."/>
            <person name="Kwon J.K."/>
            <person name="Shin C."/>
            <person name="Lim J.Y."/>
            <person name="Park J.H."/>
            <person name="Huh J.H."/>
            <person name="Kim J.S."/>
            <person name="Kim B.D."/>
            <person name="Cohen O."/>
            <person name="Paran I."/>
            <person name="Suh M.C."/>
            <person name="Lee S.B."/>
            <person name="Kim Y.K."/>
            <person name="Shin Y."/>
            <person name="Noh S.J."/>
            <person name="Park J."/>
            <person name="Seo Y.S."/>
            <person name="Kwon S.Y."/>
            <person name="Kim H.A."/>
            <person name="Park J.M."/>
            <person name="Kim H.J."/>
            <person name="Choi S.B."/>
            <person name="Bosland P.W."/>
            <person name="Reeves G."/>
            <person name="Jo S.H."/>
            <person name="Lee B.W."/>
            <person name="Cho H.T."/>
            <person name="Choi H.S."/>
            <person name="Lee M.S."/>
            <person name="Yu Y."/>
            <person name="Do Choi Y."/>
            <person name="Park B.S."/>
            <person name="van Deynze A."/>
            <person name="Ashrafi H."/>
            <person name="Hill T."/>
            <person name="Kim W.T."/>
            <person name="Pai H.S."/>
            <person name="Ahn H.K."/>
            <person name="Yeam I."/>
            <person name="Giovannoni J.J."/>
            <person name="Rose J.K."/>
            <person name="Sorensen I."/>
            <person name="Lee S.J."/>
            <person name="Kim R.W."/>
            <person name="Choi I.Y."/>
            <person name="Choi B.S."/>
            <person name="Lim J.S."/>
            <person name="Lee Y.H."/>
            <person name="Choi D."/>
        </authorList>
    </citation>
    <scope>NUCLEOTIDE SEQUENCE [LARGE SCALE GENOMIC DNA]</scope>
    <source>
        <strain evidence="2">cv. CM334</strain>
    </source>
</reference>
<gene>
    <name evidence="1" type="ORF">T459_26338</name>
</gene>
<dbReference type="OMA" id="VEWDHYC"/>
<organism evidence="1 2">
    <name type="scientific">Capsicum annuum</name>
    <name type="common">Capsicum pepper</name>
    <dbReference type="NCBI Taxonomy" id="4072"/>
    <lineage>
        <taxon>Eukaryota</taxon>
        <taxon>Viridiplantae</taxon>
        <taxon>Streptophyta</taxon>
        <taxon>Embryophyta</taxon>
        <taxon>Tracheophyta</taxon>
        <taxon>Spermatophyta</taxon>
        <taxon>Magnoliopsida</taxon>
        <taxon>eudicotyledons</taxon>
        <taxon>Gunneridae</taxon>
        <taxon>Pentapetalae</taxon>
        <taxon>asterids</taxon>
        <taxon>lamiids</taxon>
        <taxon>Solanales</taxon>
        <taxon>Solanaceae</taxon>
        <taxon>Solanoideae</taxon>
        <taxon>Capsiceae</taxon>
        <taxon>Capsicum</taxon>
    </lineage>
</organism>
<proteinExistence type="predicted"/>
<dbReference type="Gramene" id="PHT71234">
    <property type="protein sequence ID" value="PHT71234"/>
    <property type="gene ID" value="T459_26338"/>
</dbReference>
<sequence>MQSPNISIKAVREVIKSKHHFTPSYRKAQRGQKKAFVMVYGDFESSFKALPRYMTAQQYFNPGTVVEWDHYCSTMQGEKIFKFLFWTFKPSIDGFKYCRPVISIDGTHRYGLYNLKLLITVGIDGNILPLVYALVARESFESWS</sequence>
<dbReference type="STRING" id="4072.A0A2G2YNF0"/>
<dbReference type="Proteomes" id="UP000222542">
    <property type="component" value="Unassembled WGS sequence"/>
</dbReference>
<evidence type="ECO:0008006" key="3">
    <source>
        <dbReference type="Google" id="ProtNLM"/>
    </source>
</evidence>
<comment type="caution">
    <text evidence="1">The sequence shown here is derived from an EMBL/GenBank/DDBJ whole genome shotgun (WGS) entry which is preliminary data.</text>
</comment>
<accession>A0A2G2YNF0</accession>
<evidence type="ECO:0000313" key="2">
    <source>
        <dbReference type="Proteomes" id="UP000222542"/>
    </source>
</evidence>
<dbReference type="PANTHER" id="PTHR31973:SF195">
    <property type="entry name" value="MUDR FAMILY TRANSPOSASE"/>
    <property type="match status" value="1"/>
</dbReference>
<dbReference type="PANTHER" id="PTHR31973">
    <property type="entry name" value="POLYPROTEIN, PUTATIVE-RELATED"/>
    <property type="match status" value="1"/>
</dbReference>
<reference evidence="1 2" key="2">
    <citation type="journal article" date="2017" name="Genome Biol.">
        <title>New reference genome sequences of hot pepper reveal the massive evolution of plant disease-resistance genes by retroduplication.</title>
        <authorList>
            <person name="Kim S."/>
            <person name="Park J."/>
            <person name="Yeom S.I."/>
            <person name="Kim Y.M."/>
            <person name="Seo E."/>
            <person name="Kim K.T."/>
            <person name="Kim M.S."/>
            <person name="Lee J.M."/>
            <person name="Cheong K."/>
            <person name="Shin H.S."/>
            <person name="Kim S.B."/>
            <person name="Han K."/>
            <person name="Lee J."/>
            <person name="Park M."/>
            <person name="Lee H.A."/>
            <person name="Lee H.Y."/>
            <person name="Lee Y."/>
            <person name="Oh S."/>
            <person name="Lee J.H."/>
            <person name="Choi E."/>
            <person name="Choi E."/>
            <person name="Lee S.E."/>
            <person name="Jeon J."/>
            <person name="Kim H."/>
            <person name="Choi G."/>
            <person name="Song H."/>
            <person name="Lee J."/>
            <person name="Lee S.C."/>
            <person name="Kwon J.K."/>
            <person name="Lee H.Y."/>
            <person name="Koo N."/>
            <person name="Hong Y."/>
            <person name="Kim R.W."/>
            <person name="Kang W.H."/>
            <person name="Huh J.H."/>
            <person name="Kang B.C."/>
            <person name="Yang T.J."/>
            <person name="Lee Y.H."/>
            <person name="Bennetzen J.L."/>
            <person name="Choi D."/>
        </authorList>
    </citation>
    <scope>NUCLEOTIDE SEQUENCE [LARGE SCALE GENOMIC DNA]</scope>
    <source>
        <strain evidence="2">cv. CM334</strain>
    </source>
</reference>